<dbReference type="RefSeq" id="WP_188704580.1">
    <property type="nucleotide sequence ID" value="NZ_BMLX01000003.1"/>
</dbReference>
<sequence>MSQEHRLNVFAETTPVGHVSCESTTDRLGFEYALSWREGRTSYPLSPRLALDAGAADSSSLLRYLQNLLPEGRALEAAAYKSKISLANAFALVLMVGEEPAGGVSFLWPTRDPREAQSHARRAVSLEELSERIETRGSQPFTIWDKKIRSSLSGHQDKLQVLVEGSQLFFAEGGLSSTHILKPESQNRYTPCLVANEHYCMTLAARIGLSVAPVMLWRVPQPILLIERFDRQAVWGSGNPQQIAAIHRLHVIDGCQALDAPLSRKYERVDWGDAGNRDGVGFSNLFSLVDNMADPMRGRLTLLRWALFSLFIGNTDAHAKNISFRLLPAGLVPAPMYDLVSVAVYGDQVTSGMAMAYGDEFELASIAPRHLVMFAESAGLPVSLVAEEIKAMARGIQQEAPILAQSEVYSGTEREVVQSIATLACSQSAQLLRMAEEL</sequence>
<dbReference type="NCBIfam" id="TIGR03071">
    <property type="entry name" value="couple_hipA"/>
    <property type="match status" value="1"/>
</dbReference>
<dbReference type="InterPro" id="IPR012893">
    <property type="entry name" value="HipA-like_C"/>
</dbReference>
<keyword evidence="2" id="KW-0808">Transferase</keyword>
<reference evidence="7" key="1">
    <citation type="journal article" date="2019" name="Int. J. Syst. Evol. Microbiol.">
        <title>The Global Catalogue of Microorganisms (GCM) 10K type strain sequencing project: providing services to taxonomists for standard genome sequencing and annotation.</title>
        <authorList>
            <consortium name="The Broad Institute Genomics Platform"/>
            <consortium name="The Broad Institute Genome Sequencing Center for Infectious Disease"/>
            <person name="Wu L."/>
            <person name="Ma J."/>
        </authorList>
    </citation>
    <scope>NUCLEOTIDE SEQUENCE [LARGE SCALE GENOMIC DNA]</scope>
    <source>
        <strain evidence="7">CGMCC 1.8859</strain>
    </source>
</reference>
<evidence type="ECO:0000313" key="6">
    <source>
        <dbReference type="EMBL" id="GGP22106.1"/>
    </source>
</evidence>
<keyword evidence="7" id="KW-1185">Reference proteome</keyword>
<accession>A0ABQ2PAL8</accession>
<dbReference type="Proteomes" id="UP000637267">
    <property type="component" value="Unassembled WGS sequence"/>
</dbReference>
<dbReference type="PANTHER" id="PTHR37419:SF1">
    <property type="entry name" value="SERINE_THREONINE-PROTEIN KINASE TOXIN HIPA"/>
    <property type="match status" value="1"/>
</dbReference>
<feature type="domain" description="HipA N-terminal subdomain 1" evidence="5">
    <location>
        <begin position="7"/>
        <end position="106"/>
    </location>
</feature>
<dbReference type="InterPro" id="IPR052028">
    <property type="entry name" value="HipA_Ser/Thr_kinase"/>
</dbReference>
<organism evidence="6 7">
    <name type="scientific">Silvimonas iriomotensis</name>
    <dbReference type="NCBI Taxonomy" id="449662"/>
    <lineage>
        <taxon>Bacteria</taxon>
        <taxon>Pseudomonadati</taxon>
        <taxon>Pseudomonadota</taxon>
        <taxon>Betaproteobacteria</taxon>
        <taxon>Neisseriales</taxon>
        <taxon>Chitinibacteraceae</taxon>
        <taxon>Silvimonas</taxon>
    </lineage>
</organism>
<evidence type="ECO:0000259" key="4">
    <source>
        <dbReference type="Pfam" id="PF07804"/>
    </source>
</evidence>
<keyword evidence="3 6" id="KW-0418">Kinase</keyword>
<dbReference type="PANTHER" id="PTHR37419">
    <property type="entry name" value="SERINE/THREONINE-PROTEIN KINASE TOXIN HIPA"/>
    <property type="match status" value="1"/>
</dbReference>
<protein>
    <submittedName>
        <fullName evidence="6">Serine/threonine-protein kinase HipA</fullName>
    </submittedName>
</protein>
<evidence type="ECO:0000256" key="1">
    <source>
        <dbReference type="ARBA" id="ARBA00010164"/>
    </source>
</evidence>
<dbReference type="Pfam" id="PF07804">
    <property type="entry name" value="HipA_C"/>
    <property type="match status" value="1"/>
</dbReference>
<dbReference type="EMBL" id="BMLX01000003">
    <property type="protein sequence ID" value="GGP22106.1"/>
    <property type="molecule type" value="Genomic_DNA"/>
</dbReference>
<comment type="similarity">
    <text evidence="1">Belongs to the HipA Ser/Thr kinase family.</text>
</comment>
<evidence type="ECO:0000259" key="5">
    <source>
        <dbReference type="Pfam" id="PF13657"/>
    </source>
</evidence>
<proteinExistence type="inferred from homology"/>
<evidence type="ECO:0000313" key="7">
    <source>
        <dbReference type="Proteomes" id="UP000637267"/>
    </source>
</evidence>
<dbReference type="GO" id="GO:0016301">
    <property type="term" value="F:kinase activity"/>
    <property type="evidence" value="ECO:0007669"/>
    <property type="project" value="UniProtKB-KW"/>
</dbReference>
<comment type="caution">
    <text evidence="6">The sequence shown here is derived from an EMBL/GenBank/DDBJ whole genome shotgun (WGS) entry which is preliminary data.</text>
</comment>
<name>A0ABQ2PAL8_9NEIS</name>
<evidence type="ECO:0000256" key="3">
    <source>
        <dbReference type="ARBA" id="ARBA00022777"/>
    </source>
</evidence>
<gene>
    <name evidence="6" type="primary">hipA</name>
    <name evidence="6" type="ORF">GCM10010970_23580</name>
</gene>
<feature type="domain" description="HipA-like C-terminal" evidence="4">
    <location>
        <begin position="150"/>
        <end position="398"/>
    </location>
</feature>
<dbReference type="InterPro" id="IPR017508">
    <property type="entry name" value="HipA_N1"/>
</dbReference>
<dbReference type="Pfam" id="PF13657">
    <property type="entry name" value="Couple_hipA"/>
    <property type="match status" value="1"/>
</dbReference>
<evidence type="ECO:0000256" key="2">
    <source>
        <dbReference type="ARBA" id="ARBA00022679"/>
    </source>
</evidence>